<comment type="caution">
    <text evidence="2">The sequence shown here is derived from an EMBL/GenBank/DDBJ whole genome shotgun (WGS) entry which is preliminary data.</text>
</comment>
<proteinExistence type="predicted"/>
<keyword evidence="3" id="KW-1185">Reference proteome</keyword>
<name>A0A7D9E9C2_PARCT</name>
<dbReference type="AlphaFoldDB" id="A0A7D9E9C2"/>
<evidence type="ECO:0000313" key="3">
    <source>
        <dbReference type="Proteomes" id="UP001152795"/>
    </source>
</evidence>
<organism evidence="2 3">
    <name type="scientific">Paramuricea clavata</name>
    <name type="common">Red gorgonian</name>
    <name type="synonym">Violescent sea-whip</name>
    <dbReference type="NCBI Taxonomy" id="317549"/>
    <lineage>
        <taxon>Eukaryota</taxon>
        <taxon>Metazoa</taxon>
        <taxon>Cnidaria</taxon>
        <taxon>Anthozoa</taxon>
        <taxon>Octocorallia</taxon>
        <taxon>Malacalcyonacea</taxon>
        <taxon>Plexauridae</taxon>
        <taxon>Paramuricea</taxon>
    </lineage>
</organism>
<evidence type="ECO:0000313" key="2">
    <source>
        <dbReference type="EMBL" id="CAB4003667.1"/>
    </source>
</evidence>
<protein>
    <submittedName>
        <fullName evidence="2">Uncharacterized protein</fullName>
    </submittedName>
</protein>
<feature type="region of interest" description="Disordered" evidence="1">
    <location>
        <begin position="22"/>
        <end position="78"/>
    </location>
</feature>
<reference evidence="2" key="1">
    <citation type="submission" date="2020-04" db="EMBL/GenBank/DDBJ databases">
        <authorList>
            <person name="Alioto T."/>
            <person name="Alioto T."/>
            <person name="Gomez Garrido J."/>
        </authorList>
    </citation>
    <scope>NUCLEOTIDE SEQUENCE</scope>
    <source>
        <strain evidence="2">A484AB</strain>
    </source>
</reference>
<dbReference type="Proteomes" id="UP001152795">
    <property type="component" value="Unassembled WGS sequence"/>
</dbReference>
<accession>A0A7D9E9C2</accession>
<evidence type="ECO:0000256" key="1">
    <source>
        <dbReference type="SAM" id="MobiDB-lite"/>
    </source>
</evidence>
<feature type="compositionally biased region" description="Acidic residues" evidence="1">
    <location>
        <begin position="49"/>
        <end position="64"/>
    </location>
</feature>
<gene>
    <name evidence="2" type="ORF">PACLA_8A038186</name>
</gene>
<sequence length="100" mass="11158">MIELATASESVRVVDNIRDDAPYSDAESETTLAQPVEFVNGNNDNSTDHEDEFDSDVSDDELDDEMRPATSYNGHNDVPQLVPEAHFLIGTRSRFGRTVR</sequence>
<dbReference type="EMBL" id="CACRXK020004691">
    <property type="protein sequence ID" value="CAB4003667.1"/>
    <property type="molecule type" value="Genomic_DNA"/>
</dbReference>